<protein>
    <recommendedName>
        <fullName evidence="4">Peptidase A2 domain-containing protein</fullName>
    </recommendedName>
</protein>
<feature type="signal peptide" evidence="2">
    <location>
        <begin position="1"/>
        <end position="21"/>
    </location>
</feature>
<dbReference type="Pfam" id="PF08284">
    <property type="entry name" value="RVP_2"/>
    <property type="match status" value="1"/>
</dbReference>
<evidence type="ECO:0000256" key="1">
    <source>
        <dbReference type="SAM" id="MobiDB-lite"/>
    </source>
</evidence>
<feature type="compositionally biased region" description="Low complexity" evidence="1">
    <location>
        <begin position="70"/>
        <end position="90"/>
    </location>
</feature>
<keyword evidence="2" id="KW-0732">Signal</keyword>
<reference evidence="3" key="1">
    <citation type="submission" date="2020-07" db="EMBL/GenBank/DDBJ databases">
        <authorList>
            <person name="Lin J."/>
        </authorList>
    </citation>
    <scope>NUCLEOTIDE SEQUENCE</scope>
</reference>
<evidence type="ECO:0000313" key="3">
    <source>
        <dbReference type="EMBL" id="CAD1829473.1"/>
    </source>
</evidence>
<dbReference type="SUPFAM" id="SSF50630">
    <property type="entry name" value="Acid proteases"/>
    <property type="match status" value="1"/>
</dbReference>
<dbReference type="InterPro" id="IPR021109">
    <property type="entry name" value="Peptidase_aspartic_dom_sf"/>
</dbReference>
<proteinExistence type="predicted"/>
<dbReference type="EMBL" id="LR862147">
    <property type="protein sequence ID" value="CAD1829473.1"/>
    <property type="molecule type" value="Genomic_DNA"/>
</dbReference>
<name>A0A6V7PFG3_ANACO</name>
<feature type="chain" id="PRO_5027579085" description="Peptidase A2 domain-containing protein" evidence="2">
    <location>
        <begin position="22"/>
        <end position="202"/>
    </location>
</feature>
<dbReference type="CDD" id="cd00303">
    <property type="entry name" value="retropepsin_like"/>
    <property type="match status" value="1"/>
</dbReference>
<organism evidence="3">
    <name type="scientific">Ananas comosus var. bracteatus</name>
    <name type="common">red pineapple</name>
    <dbReference type="NCBI Taxonomy" id="296719"/>
    <lineage>
        <taxon>Eukaryota</taxon>
        <taxon>Viridiplantae</taxon>
        <taxon>Streptophyta</taxon>
        <taxon>Embryophyta</taxon>
        <taxon>Tracheophyta</taxon>
        <taxon>Spermatophyta</taxon>
        <taxon>Magnoliopsida</taxon>
        <taxon>Liliopsida</taxon>
        <taxon>Poales</taxon>
        <taxon>Bromeliaceae</taxon>
        <taxon>Bromelioideae</taxon>
        <taxon>Ananas</taxon>
    </lineage>
</organism>
<feature type="compositionally biased region" description="Polar residues" evidence="1">
    <location>
        <begin position="106"/>
        <end position="115"/>
    </location>
</feature>
<gene>
    <name evidence="3" type="ORF">CB5_LOCUS12684</name>
</gene>
<accession>A0A6V7PFG3</accession>
<feature type="region of interest" description="Disordered" evidence="1">
    <location>
        <begin position="70"/>
        <end position="123"/>
    </location>
</feature>
<dbReference type="Gene3D" id="2.40.70.10">
    <property type="entry name" value="Acid Proteases"/>
    <property type="match status" value="1"/>
</dbReference>
<sequence length="202" mass="21337">MTRTRPASLSAVCSLLSSGWCSLPTSRPTGRLWDRALIVEAGAADLQERLLTQPGQVLLVWPGGPLPVGLPEESLPAPSSASAPASPGPSQGTSSAHHQAGRPPVQRQTEGSRQAPSGRMYAAQTEEATAAENVVAGIILLHGIQVRALFDTGASHSFIDRLFAELHDIPLVSLLHPGRLVVPDHTLDIREFCPSCPVRIGD</sequence>
<dbReference type="AlphaFoldDB" id="A0A6V7PFG3"/>
<evidence type="ECO:0008006" key="4">
    <source>
        <dbReference type="Google" id="ProtNLM"/>
    </source>
</evidence>
<evidence type="ECO:0000256" key="2">
    <source>
        <dbReference type="SAM" id="SignalP"/>
    </source>
</evidence>